<comment type="caution">
    <text evidence="1">The sequence shown here is derived from an EMBL/GenBank/DDBJ whole genome shotgun (WGS) entry which is preliminary data.</text>
</comment>
<reference evidence="1" key="1">
    <citation type="submission" date="2022-10" db="EMBL/GenBank/DDBJ databases">
        <title>The WGS of Solirubrobacter ginsenosidimutans DSM 21036.</title>
        <authorList>
            <person name="Jiang Z."/>
        </authorList>
    </citation>
    <scope>NUCLEOTIDE SEQUENCE</scope>
    <source>
        <strain evidence="1">DSM 21036</strain>
    </source>
</reference>
<dbReference type="AlphaFoldDB" id="A0A9X3N2V4"/>
<organism evidence="1 2">
    <name type="scientific">Solirubrobacter ginsenosidimutans</name>
    <dbReference type="NCBI Taxonomy" id="490573"/>
    <lineage>
        <taxon>Bacteria</taxon>
        <taxon>Bacillati</taxon>
        <taxon>Actinomycetota</taxon>
        <taxon>Thermoleophilia</taxon>
        <taxon>Solirubrobacterales</taxon>
        <taxon>Solirubrobacteraceae</taxon>
        <taxon>Solirubrobacter</taxon>
    </lineage>
</organism>
<dbReference type="EMBL" id="JAPDOD010000096">
    <property type="protein sequence ID" value="MDA0167262.1"/>
    <property type="molecule type" value="Genomic_DNA"/>
</dbReference>
<keyword evidence="2" id="KW-1185">Reference proteome</keyword>
<proteinExistence type="predicted"/>
<gene>
    <name evidence="1" type="ORF">OM076_43785</name>
</gene>
<dbReference type="Proteomes" id="UP001149140">
    <property type="component" value="Unassembled WGS sequence"/>
</dbReference>
<name>A0A9X3N2V4_9ACTN</name>
<sequence>MSAIPVYPTTDDGFARARERLGFDDPGWCAPRRAPVLAALEAAYRLEPGQVRAMLRAQHDNLLVREQGRAVSLGGEARDALGCLREEARRHGRLVALGQAWAGSNQLIALITTRHPAIVRQALATVVSGEVLCRVLDDLTDRRVFGPDEEDLLRRAWRAAHPVPAYFRRFAVG</sequence>
<dbReference type="RefSeq" id="WP_270046511.1">
    <property type="nucleotide sequence ID" value="NZ_JAPDOD010000096.1"/>
</dbReference>
<evidence type="ECO:0000313" key="1">
    <source>
        <dbReference type="EMBL" id="MDA0167262.1"/>
    </source>
</evidence>
<accession>A0A9X3N2V4</accession>
<protein>
    <submittedName>
        <fullName evidence="1">Uncharacterized protein</fullName>
    </submittedName>
</protein>
<evidence type="ECO:0000313" key="2">
    <source>
        <dbReference type="Proteomes" id="UP001149140"/>
    </source>
</evidence>